<evidence type="ECO:0000313" key="2">
    <source>
        <dbReference type="EMBL" id="RPF56486.1"/>
    </source>
</evidence>
<dbReference type="AlphaFoldDB" id="A0A3N5BFM3"/>
<gene>
    <name evidence="2" type="ORF">EDD62_1122</name>
</gene>
<proteinExistence type="predicted"/>
<dbReference type="RefSeq" id="WP_123807863.1">
    <property type="nucleotide sequence ID" value="NZ_RKRK01000003.1"/>
</dbReference>
<dbReference type="Proteomes" id="UP000277108">
    <property type="component" value="Unassembled WGS sequence"/>
</dbReference>
<keyword evidence="1" id="KW-1133">Transmembrane helix</keyword>
<name>A0A3N5BFM3_9BACL</name>
<protein>
    <submittedName>
        <fullName evidence="2">LPXTG-motif cell wall-anchored protein</fullName>
    </submittedName>
</protein>
<keyword evidence="1" id="KW-0812">Transmembrane</keyword>
<keyword evidence="1" id="KW-0472">Membrane</keyword>
<organism evidence="2 3">
    <name type="scientific">Abyssicoccus albus</name>
    <dbReference type="NCBI Taxonomy" id="1817405"/>
    <lineage>
        <taxon>Bacteria</taxon>
        <taxon>Bacillati</taxon>
        <taxon>Bacillota</taxon>
        <taxon>Bacilli</taxon>
        <taxon>Bacillales</taxon>
        <taxon>Abyssicoccaceae</taxon>
    </lineage>
</organism>
<feature type="transmembrane region" description="Helical" evidence="1">
    <location>
        <begin position="61"/>
        <end position="82"/>
    </location>
</feature>
<evidence type="ECO:0000256" key="1">
    <source>
        <dbReference type="SAM" id="Phobius"/>
    </source>
</evidence>
<sequence>MENDNNDIELYYHYGQDHLLEMAPEEKTTKVDGTSEEVTKEDPDVDEHVKLNPEDFEKNGVSNGSVTIAGILAMIGLALTFFRRKQQ</sequence>
<evidence type="ECO:0000313" key="3">
    <source>
        <dbReference type="Proteomes" id="UP000277108"/>
    </source>
</evidence>
<keyword evidence="3" id="KW-1185">Reference proteome</keyword>
<dbReference type="NCBIfam" id="TIGR01167">
    <property type="entry name" value="LPXTG_anchor"/>
    <property type="match status" value="1"/>
</dbReference>
<reference evidence="2 3" key="1">
    <citation type="submission" date="2018-11" db="EMBL/GenBank/DDBJ databases">
        <title>Genomic Encyclopedia of Type Strains, Phase IV (KMG-IV): sequencing the most valuable type-strain genomes for metagenomic binning, comparative biology and taxonomic classification.</title>
        <authorList>
            <person name="Goeker M."/>
        </authorList>
    </citation>
    <scope>NUCLEOTIDE SEQUENCE [LARGE SCALE GENOMIC DNA]</scope>
    <source>
        <strain evidence="2 3">DSM 29158</strain>
    </source>
</reference>
<comment type="caution">
    <text evidence="2">The sequence shown here is derived from an EMBL/GenBank/DDBJ whole genome shotgun (WGS) entry which is preliminary data.</text>
</comment>
<dbReference type="EMBL" id="RKRK01000003">
    <property type="protein sequence ID" value="RPF56486.1"/>
    <property type="molecule type" value="Genomic_DNA"/>
</dbReference>
<accession>A0A3N5BFM3</accession>